<evidence type="ECO:0000256" key="2">
    <source>
        <dbReference type="ARBA" id="ARBA00022801"/>
    </source>
</evidence>
<protein>
    <submittedName>
        <fullName evidence="5">S8 family serine peptidase</fullName>
    </submittedName>
</protein>
<dbReference type="InterPro" id="IPR000209">
    <property type="entry name" value="Peptidase_S8/S53_dom"/>
</dbReference>
<dbReference type="Gene3D" id="3.40.50.200">
    <property type="entry name" value="Peptidase S8/S53 domain"/>
    <property type="match status" value="1"/>
</dbReference>
<dbReference type="GO" id="GO:0006508">
    <property type="term" value="P:proteolysis"/>
    <property type="evidence" value="ECO:0007669"/>
    <property type="project" value="UniProtKB-KW"/>
</dbReference>
<dbReference type="PROSITE" id="PS00138">
    <property type="entry name" value="SUBTILASE_SER"/>
    <property type="match status" value="1"/>
</dbReference>
<evidence type="ECO:0000256" key="1">
    <source>
        <dbReference type="ARBA" id="ARBA00022670"/>
    </source>
</evidence>
<gene>
    <name evidence="5" type="ORF">HJG54_18480</name>
</gene>
<organism evidence="5">
    <name type="scientific">Leptolyngbya sp. NK1-12</name>
    <dbReference type="NCBI Taxonomy" id="2547451"/>
    <lineage>
        <taxon>Bacteria</taxon>
        <taxon>Bacillati</taxon>
        <taxon>Cyanobacteriota</taxon>
        <taxon>Cyanophyceae</taxon>
        <taxon>Leptolyngbyales</taxon>
        <taxon>Leptolyngbyaceae</taxon>
        <taxon>Leptolyngbya group</taxon>
        <taxon>Leptolyngbya</taxon>
    </lineage>
</organism>
<dbReference type="Gene3D" id="2.60.120.380">
    <property type="match status" value="1"/>
</dbReference>
<keyword evidence="2" id="KW-0378">Hydrolase</keyword>
<evidence type="ECO:0000259" key="4">
    <source>
        <dbReference type="Pfam" id="PF00082"/>
    </source>
</evidence>
<accession>A0AA96WQ25</accession>
<feature type="domain" description="Peptidase S8/S53" evidence="4">
    <location>
        <begin position="109"/>
        <end position="379"/>
    </location>
</feature>
<evidence type="ECO:0000313" key="5">
    <source>
        <dbReference type="EMBL" id="WNZ26681.1"/>
    </source>
</evidence>
<dbReference type="SUPFAM" id="SSF49785">
    <property type="entry name" value="Galactose-binding domain-like"/>
    <property type="match status" value="1"/>
</dbReference>
<dbReference type="InterPro" id="IPR036852">
    <property type="entry name" value="Peptidase_S8/S53_dom_sf"/>
</dbReference>
<dbReference type="Pfam" id="PF00082">
    <property type="entry name" value="Peptidase_S8"/>
    <property type="match status" value="1"/>
</dbReference>
<dbReference type="InterPro" id="IPR023828">
    <property type="entry name" value="Peptidase_S8_Ser-AS"/>
</dbReference>
<reference evidence="5" key="1">
    <citation type="submission" date="2020-05" db="EMBL/GenBank/DDBJ databases">
        <authorList>
            <person name="Zhu T."/>
            <person name="Keshari N."/>
            <person name="Lu X."/>
        </authorList>
    </citation>
    <scope>NUCLEOTIDE SEQUENCE</scope>
    <source>
        <strain evidence="5">NK1-12</strain>
    </source>
</reference>
<dbReference type="GO" id="GO:0004252">
    <property type="term" value="F:serine-type endopeptidase activity"/>
    <property type="evidence" value="ECO:0007669"/>
    <property type="project" value="InterPro"/>
</dbReference>
<keyword evidence="3" id="KW-0720">Serine protease</keyword>
<dbReference type="EMBL" id="CP053586">
    <property type="protein sequence ID" value="WNZ26681.1"/>
    <property type="molecule type" value="Genomic_DNA"/>
</dbReference>
<keyword evidence="1" id="KW-0645">Protease</keyword>
<proteinExistence type="predicted"/>
<dbReference type="SUPFAM" id="SSF52743">
    <property type="entry name" value="Subtilisin-like"/>
    <property type="match status" value="1"/>
</dbReference>
<sequence length="576" mass="63187">MQRQSSVPASPRSSQTSNQRLYLRLLWRCAAPRHRTHLVLLGSAVLGFLSAPVLALSNSVGETGIDAYRLHEAPYNLTGRKIAIGQVEVGRPAQLGLDKAANTNSVVRVQRLFVRNNSAQPNDYVDNHAARVASIMVSQDKRLRGVAPGAMLYSSAIGNDPNGGQPQECVATQTVANQNGGDVRAINFSFGESLRRDPRPKPVLDGNALLTQCVDWSSRVHNALYVISGNQGRGGFPIPTDTFNGMTIANSMTLIPNTGVFDKVDFFSLGSEPTFVIGRDPATERNVGPRRSVTLVAPGRAIATFKPDGSVAPPDTGGTSFASPHVTATVALLQEYGDRMIRQGMDANSPSPQWTLMARQQEVMKVVLMNSADKLKDTGDGLLLRMSRTLRNIANRTWLESDAYRDPKLPLDAEMGTGHLNAYRAFEQFKSGQWSPTAPVPPIGWDYQTVDVSEAEAPSYRDYELEQPLQEGSHVAVTLAWNRLVELQDSNQNDAFDEGESFQDQGLNNLDIYLMPAEATDTSDSVWSSVSQVDSVEHIFHPIPTTGRYKIRVVFRKQVNQSVQPYALAWWTVPAR</sequence>
<dbReference type="AlphaFoldDB" id="A0AA96WQ25"/>
<evidence type="ECO:0000256" key="3">
    <source>
        <dbReference type="ARBA" id="ARBA00022825"/>
    </source>
</evidence>
<dbReference type="InterPro" id="IPR008979">
    <property type="entry name" value="Galactose-bd-like_sf"/>
</dbReference>
<name>A0AA96WQ25_9CYAN</name>